<protein>
    <recommendedName>
        <fullName evidence="4">Secreted protein</fullName>
    </recommendedName>
</protein>
<sequence>MSGSCLAAAPAAGVSTMLVAINAPVTAAMPPLKYCLTVDPFLPPHGLGETALATEEKG</sequence>
<feature type="chain" id="PRO_5047399812" description="Secreted protein" evidence="1">
    <location>
        <begin position="28"/>
        <end position="58"/>
    </location>
</feature>
<feature type="signal peptide" evidence="1">
    <location>
        <begin position="1"/>
        <end position="27"/>
    </location>
</feature>
<reference evidence="3" key="1">
    <citation type="journal article" date="2019" name="Int. J. Syst. Evol. Microbiol.">
        <title>The Global Catalogue of Microorganisms (GCM) 10K type strain sequencing project: providing services to taxonomists for standard genome sequencing and annotation.</title>
        <authorList>
            <consortium name="The Broad Institute Genomics Platform"/>
            <consortium name="The Broad Institute Genome Sequencing Center for Infectious Disease"/>
            <person name="Wu L."/>
            <person name="Ma J."/>
        </authorList>
    </citation>
    <scope>NUCLEOTIDE SEQUENCE [LARGE SCALE GENOMIC DNA]</scope>
    <source>
        <strain evidence="3">CGMCC 4.7319</strain>
    </source>
</reference>
<evidence type="ECO:0000256" key="1">
    <source>
        <dbReference type="SAM" id="SignalP"/>
    </source>
</evidence>
<name>A0ABQ2HLX4_9PSEU</name>
<dbReference type="Proteomes" id="UP000597656">
    <property type="component" value="Unassembled WGS sequence"/>
</dbReference>
<keyword evidence="3" id="KW-1185">Reference proteome</keyword>
<accession>A0ABQ2HLX4</accession>
<dbReference type="EMBL" id="BMNC01000002">
    <property type="protein sequence ID" value="GGM82508.1"/>
    <property type="molecule type" value="Genomic_DNA"/>
</dbReference>
<evidence type="ECO:0000313" key="2">
    <source>
        <dbReference type="EMBL" id="GGM82508.1"/>
    </source>
</evidence>
<evidence type="ECO:0000313" key="3">
    <source>
        <dbReference type="Proteomes" id="UP000597656"/>
    </source>
</evidence>
<evidence type="ECO:0008006" key="4">
    <source>
        <dbReference type="Google" id="ProtNLM"/>
    </source>
</evidence>
<keyword evidence="1" id="KW-0732">Signal</keyword>
<organism evidence="2 3">
    <name type="scientific">Lentzea pudingi</name>
    <dbReference type="NCBI Taxonomy" id="1789439"/>
    <lineage>
        <taxon>Bacteria</taxon>
        <taxon>Bacillati</taxon>
        <taxon>Actinomycetota</taxon>
        <taxon>Actinomycetes</taxon>
        <taxon>Pseudonocardiales</taxon>
        <taxon>Pseudonocardiaceae</taxon>
        <taxon>Lentzea</taxon>
    </lineage>
</organism>
<comment type="caution">
    <text evidence="2">The sequence shown here is derived from an EMBL/GenBank/DDBJ whole genome shotgun (WGS) entry which is preliminary data.</text>
</comment>
<gene>
    <name evidence="2" type="ORF">GCM10011609_18080</name>
</gene>
<proteinExistence type="predicted"/>